<keyword evidence="3" id="KW-1185">Reference proteome</keyword>
<feature type="compositionally biased region" description="Gly residues" evidence="1">
    <location>
        <begin position="85"/>
        <end position="96"/>
    </location>
</feature>
<comment type="caution">
    <text evidence="2">The sequence shown here is derived from an EMBL/GenBank/DDBJ whole genome shotgun (WGS) entry which is preliminary data.</text>
</comment>
<protein>
    <submittedName>
        <fullName evidence="2">Uncharacterized protein</fullName>
    </submittedName>
</protein>
<feature type="region of interest" description="Disordered" evidence="1">
    <location>
        <begin position="74"/>
        <end position="96"/>
    </location>
</feature>
<sequence length="96" mass="10566">MLFAKKGQRAVLRLVELPAAGDFLRAPQEKKEGFIKLGEKGLVKNSVHHSCYSHSMEMFAFGMKMDEQALEPGTDEIRGKHGTGHYTGGGRDMTAT</sequence>
<dbReference type="OrthoDB" id="1728004at2759"/>
<evidence type="ECO:0000313" key="2">
    <source>
        <dbReference type="EMBL" id="GFY94550.1"/>
    </source>
</evidence>
<reference evidence="2 3" key="1">
    <citation type="submission" date="2019-07" db="EMBL/GenBank/DDBJ databases">
        <title>De Novo Assembly of kiwifruit Actinidia rufa.</title>
        <authorList>
            <person name="Sugita-Konishi S."/>
            <person name="Sato K."/>
            <person name="Mori E."/>
            <person name="Abe Y."/>
            <person name="Kisaki G."/>
            <person name="Hamano K."/>
            <person name="Suezawa K."/>
            <person name="Otani M."/>
            <person name="Fukuda T."/>
            <person name="Manabe T."/>
            <person name="Gomi K."/>
            <person name="Tabuchi M."/>
            <person name="Akimitsu K."/>
            <person name="Kataoka I."/>
        </authorList>
    </citation>
    <scope>NUCLEOTIDE SEQUENCE [LARGE SCALE GENOMIC DNA]</scope>
    <source>
        <strain evidence="3">cv. Fuchu</strain>
    </source>
</reference>
<evidence type="ECO:0000313" key="3">
    <source>
        <dbReference type="Proteomes" id="UP000585474"/>
    </source>
</evidence>
<proteinExistence type="predicted"/>
<name>A0A7J0F794_9ERIC</name>
<accession>A0A7J0F794</accession>
<organism evidence="2 3">
    <name type="scientific">Actinidia rufa</name>
    <dbReference type="NCBI Taxonomy" id="165716"/>
    <lineage>
        <taxon>Eukaryota</taxon>
        <taxon>Viridiplantae</taxon>
        <taxon>Streptophyta</taxon>
        <taxon>Embryophyta</taxon>
        <taxon>Tracheophyta</taxon>
        <taxon>Spermatophyta</taxon>
        <taxon>Magnoliopsida</taxon>
        <taxon>eudicotyledons</taxon>
        <taxon>Gunneridae</taxon>
        <taxon>Pentapetalae</taxon>
        <taxon>asterids</taxon>
        <taxon>Ericales</taxon>
        <taxon>Actinidiaceae</taxon>
        <taxon>Actinidia</taxon>
    </lineage>
</organism>
<evidence type="ECO:0000256" key="1">
    <source>
        <dbReference type="SAM" id="MobiDB-lite"/>
    </source>
</evidence>
<dbReference type="AlphaFoldDB" id="A0A7J0F794"/>
<gene>
    <name evidence="2" type="ORF">Acr_09g0009960</name>
</gene>
<dbReference type="EMBL" id="BJWL01000009">
    <property type="protein sequence ID" value="GFY94550.1"/>
    <property type="molecule type" value="Genomic_DNA"/>
</dbReference>
<dbReference type="Proteomes" id="UP000585474">
    <property type="component" value="Unassembled WGS sequence"/>
</dbReference>